<evidence type="ECO:0000256" key="2">
    <source>
        <dbReference type="ARBA" id="ARBA00023125"/>
    </source>
</evidence>
<organism evidence="5 6">
    <name type="scientific">Dysgonomonas capnocytophagoides</name>
    <dbReference type="NCBI Taxonomy" id="45254"/>
    <lineage>
        <taxon>Bacteria</taxon>
        <taxon>Pseudomonadati</taxon>
        <taxon>Bacteroidota</taxon>
        <taxon>Bacteroidia</taxon>
        <taxon>Bacteroidales</taxon>
        <taxon>Dysgonomonadaceae</taxon>
        <taxon>Dysgonomonas</taxon>
    </lineage>
</organism>
<dbReference type="GO" id="GO:0006355">
    <property type="term" value="P:regulation of DNA-templated transcription"/>
    <property type="evidence" value="ECO:0007669"/>
    <property type="project" value="InterPro"/>
</dbReference>
<evidence type="ECO:0000256" key="1">
    <source>
        <dbReference type="ARBA" id="ARBA00023015"/>
    </source>
</evidence>
<feature type="domain" description="HTH luxR-type" evidence="4">
    <location>
        <begin position="190"/>
        <end position="255"/>
    </location>
</feature>
<dbReference type="Gene3D" id="3.30.450.20">
    <property type="entry name" value="PAS domain"/>
    <property type="match status" value="1"/>
</dbReference>
<dbReference type="InterPro" id="IPR016032">
    <property type="entry name" value="Sig_transdc_resp-reg_C-effctor"/>
</dbReference>
<dbReference type="PRINTS" id="PR00038">
    <property type="entry name" value="HTHLUXR"/>
</dbReference>
<dbReference type="InterPro" id="IPR000792">
    <property type="entry name" value="Tscrpt_reg_LuxR_C"/>
</dbReference>
<dbReference type="EMBL" id="SOML01000004">
    <property type="protein sequence ID" value="TFD96860.1"/>
    <property type="molecule type" value="Genomic_DNA"/>
</dbReference>
<reference evidence="5 6" key="1">
    <citation type="submission" date="2019-03" db="EMBL/GenBank/DDBJ databases">
        <title>San Antonio Military Medical Center submission to MRSN (WRAIR), pending publication.</title>
        <authorList>
            <person name="Blyth D.M."/>
            <person name="Mccarthy S.L."/>
            <person name="Schall S.E."/>
            <person name="Stam J.A."/>
            <person name="Ong A.C."/>
            <person name="Mcgann P.T."/>
        </authorList>
    </citation>
    <scope>NUCLEOTIDE SEQUENCE [LARGE SCALE GENOMIC DNA]</scope>
    <source>
        <strain evidence="5 6">MRSN571793</strain>
    </source>
</reference>
<evidence type="ECO:0000313" key="6">
    <source>
        <dbReference type="Proteomes" id="UP000297861"/>
    </source>
</evidence>
<dbReference type="InterPro" id="IPR036388">
    <property type="entry name" value="WH-like_DNA-bd_sf"/>
</dbReference>
<keyword evidence="6" id="KW-1185">Reference proteome</keyword>
<keyword evidence="3" id="KW-0804">Transcription</keyword>
<dbReference type="OrthoDB" id="965844at2"/>
<name>A0A4Y8L729_9BACT</name>
<dbReference type="PROSITE" id="PS50043">
    <property type="entry name" value="HTH_LUXR_2"/>
    <property type="match status" value="1"/>
</dbReference>
<dbReference type="Gene3D" id="1.10.10.10">
    <property type="entry name" value="Winged helix-like DNA-binding domain superfamily/Winged helix DNA-binding domain"/>
    <property type="match status" value="1"/>
</dbReference>
<proteinExistence type="predicted"/>
<dbReference type="CDD" id="cd06170">
    <property type="entry name" value="LuxR_C_like"/>
    <property type="match status" value="1"/>
</dbReference>
<gene>
    <name evidence="5" type="ORF">E2605_08585</name>
</gene>
<dbReference type="Proteomes" id="UP000297861">
    <property type="component" value="Unassembled WGS sequence"/>
</dbReference>
<dbReference type="PANTHER" id="PTHR44688">
    <property type="entry name" value="DNA-BINDING TRANSCRIPTIONAL ACTIVATOR DEVR_DOSR"/>
    <property type="match status" value="1"/>
</dbReference>
<evidence type="ECO:0000259" key="4">
    <source>
        <dbReference type="PROSITE" id="PS50043"/>
    </source>
</evidence>
<sequence length="259" mass="29714">MTLKSIQDEVNDVLTKQSSIDSLQKKTVIEHYKQIAQSYVKVEHSVAVLTNFQDNYSYIFSGAFGSIFGLQPESSFIESAFEDDIFNKIHPDDLLERHVLELRYFHFLMTLSPEDRCKYSTYSYIRTHNSDGAYMYITHRTYFLTSLSNGVIWLALCVYSPCVEQNSHQGIEGKIVNNENGEILPIAKYIQCDKMILSDREIEILREIALGKGSKEIASELYISPYTVYRHRQNLIKKLKVTNSAEAVKTALLMGLINI</sequence>
<dbReference type="RefSeq" id="WP_134436138.1">
    <property type="nucleotide sequence ID" value="NZ_JAWZLG010000022.1"/>
</dbReference>
<evidence type="ECO:0000256" key="3">
    <source>
        <dbReference type="ARBA" id="ARBA00023163"/>
    </source>
</evidence>
<evidence type="ECO:0000313" key="5">
    <source>
        <dbReference type="EMBL" id="TFD96860.1"/>
    </source>
</evidence>
<dbReference type="PROSITE" id="PS00622">
    <property type="entry name" value="HTH_LUXR_1"/>
    <property type="match status" value="1"/>
</dbReference>
<dbReference type="Pfam" id="PF00196">
    <property type="entry name" value="GerE"/>
    <property type="match status" value="1"/>
</dbReference>
<keyword evidence="1" id="KW-0805">Transcription regulation</keyword>
<dbReference type="PANTHER" id="PTHR44688:SF16">
    <property type="entry name" value="DNA-BINDING TRANSCRIPTIONAL ACTIVATOR DEVR_DOSR"/>
    <property type="match status" value="1"/>
</dbReference>
<dbReference type="SMART" id="SM00421">
    <property type="entry name" value="HTH_LUXR"/>
    <property type="match status" value="1"/>
</dbReference>
<keyword evidence="2" id="KW-0238">DNA-binding</keyword>
<protein>
    <submittedName>
        <fullName evidence="5">Response regulator transcription factor</fullName>
    </submittedName>
</protein>
<dbReference type="GO" id="GO:0003677">
    <property type="term" value="F:DNA binding"/>
    <property type="evidence" value="ECO:0007669"/>
    <property type="project" value="UniProtKB-KW"/>
</dbReference>
<dbReference type="AlphaFoldDB" id="A0A4Y8L729"/>
<dbReference type="SUPFAM" id="SSF46894">
    <property type="entry name" value="C-terminal effector domain of the bipartite response regulators"/>
    <property type="match status" value="1"/>
</dbReference>
<accession>A0A4Y8L729</accession>
<comment type="caution">
    <text evidence="5">The sequence shown here is derived from an EMBL/GenBank/DDBJ whole genome shotgun (WGS) entry which is preliminary data.</text>
</comment>